<feature type="domain" description="Cyclic nucleotide-binding" evidence="1">
    <location>
        <begin position="13"/>
        <end position="134"/>
    </location>
</feature>
<dbReference type="SUPFAM" id="SSF51206">
    <property type="entry name" value="cAMP-binding domain-like"/>
    <property type="match status" value="1"/>
</dbReference>
<dbReference type="CDD" id="cd00038">
    <property type="entry name" value="CAP_ED"/>
    <property type="match status" value="1"/>
</dbReference>
<name>A0ABN7CEQ0_9FLAO</name>
<proteinExistence type="predicted"/>
<sequence>MYNKFISYLNGLLASPLNPEEIKIIKEVFKPKTLLKNQYFLQQGEICKLTGFIVKGAIKQYSLDEKGKEKVLGLLIDNWWVGDRESMLKNTPSSYYIQAYQRSELLIFTKEDFEEHLINQPFILEARRILFERQSLQLLKRLYATNMLPAKQRIQELENCYPDFFQKFPQHLIASYLGLTKETYSRIKSNMLKNQ</sequence>
<dbReference type="InterPro" id="IPR014710">
    <property type="entry name" value="RmlC-like_jellyroll"/>
</dbReference>
<dbReference type="Gene3D" id="2.60.120.10">
    <property type="entry name" value="Jelly Rolls"/>
    <property type="match status" value="1"/>
</dbReference>
<dbReference type="PROSITE" id="PS50042">
    <property type="entry name" value="CNMP_BINDING_3"/>
    <property type="match status" value="1"/>
</dbReference>
<reference evidence="2 3" key="1">
    <citation type="journal article" date="2020" name="Microbes Environ.">
        <title>Synthetic bacterial community of duckweed: a simple and stable system to study plant-microbe interactions.</title>
        <authorList>
            <person name="Ishizawa H."/>
            <person name="Tada M."/>
            <person name="Kuroda M."/>
            <person name="Inoue D."/>
            <person name="Futamata H."/>
            <person name="Ike M."/>
        </authorList>
    </citation>
    <scope>NUCLEOTIDE SEQUENCE [LARGE SCALE GENOMIC DNA]</scope>
    <source>
        <strain evidence="2 3">DW100</strain>
    </source>
</reference>
<dbReference type="Pfam" id="PF00027">
    <property type="entry name" value="cNMP_binding"/>
    <property type="match status" value="1"/>
</dbReference>
<dbReference type="InterPro" id="IPR018490">
    <property type="entry name" value="cNMP-bd_dom_sf"/>
</dbReference>
<dbReference type="Proteomes" id="UP001380186">
    <property type="component" value="Chromosome"/>
</dbReference>
<dbReference type="InterPro" id="IPR000595">
    <property type="entry name" value="cNMP-bd_dom"/>
</dbReference>
<dbReference type="RefSeq" id="WP_116547642.1">
    <property type="nucleotide sequence ID" value="NZ_AP029022.1"/>
</dbReference>
<accession>A0ABN7CEQ0</accession>
<gene>
    <name evidence="2" type="ORF">CRDW_23070</name>
</gene>
<evidence type="ECO:0000313" key="2">
    <source>
        <dbReference type="EMBL" id="BEV04933.1"/>
    </source>
</evidence>
<organism evidence="2 3">
    <name type="scientific">Chryseobacterium gambrini</name>
    <dbReference type="NCBI Taxonomy" id="373672"/>
    <lineage>
        <taxon>Bacteria</taxon>
        <taxon>Pseudomonadati</taxon>
        <taxon>Bacteroidota</taxon>
        <taxon>Flavobacteriia</taxon>
        <taxon>Flavobacteriales</taxon>
        <taxon>Weeksellaceae</taxon>
        <taxon>Chryseobacterium group</taxon>
        <taxon>Chryseobacterium</taxon>
    </lineage>
</organism>
<keyword evidence="3" id="KW-1185">Reference proteome</keyword>
<protein>
    <submittedName>
        <fullName evidence="2">Crp/Fnr family transcriptional regulator</fullName>
    </submittedName>
</protein>
<evidence type="ECO:0000313" key="3">
    <source>
        <dbReference type="Proteomes" id="UP001380186"/>
    </source>
</evidence>
<dbReference type="EMBL" id="AP029022">
    <property type="protein sequence ID" value="BEV04933.1"/>
    <property type="molecule type" value="Genomic_DNA"/>
</dbReference>
<evidence type="ECO:0000259" key="1">
    <source>
        <dbReference type="PROSITE" id="PS50042"/>
    </source>
</evidence>